<name>A0AC58TPA4_TOBAC</name>
<reference evidence="2" key="2">
    <citation type="submission" date="2025-08" db="UniProtKB">
        <authorList>
            <consortium name="RefSeq"/>
        </authorList>
    </citation>
    <scope>IDENTIFICATION</scope>
    <source>
        <tissue evidence="2">Leaf</tissue>
    </source>
</reference>
<evidence type="ECO:0000313" key="2">
    <source>
        <dbReference type="RefSeq" id="XP_075099028.1"/>
    </source>
</evidence>
<dbReference type="Proteomes" id="UP000790787">
    <property type="component" value="Chromosome 22"/>
</dbReference>
<dbReference type="RefSeq" id="XP_075099028.1">
    <property type="nucleotide sequence ID" value="XM_075242927.1"/>
</dbReference>
<keyword evidence="1" id="KW-1185">Reference proteome</keyword>
<proteinExistence type="predicted"/>
<reference evidence="1" key="1">
    <citation type="journal article" date="2014" name="Nat. Commun.">
        <title>The tobacco genome sequence and its comparison with those of tomato and potato.</title>
        <authorList>
            <person name="Sierro N."/>
            <person name="Battey J.N."/>
            <person name="Ouadi S."/>
            <person name="Bakaher N."/>
            <person name="Bovet L."/>
            <person name="Willig A."/>
            <person name="Goepfert S."/>
            <person name="Peitsch M.C."/>
            <person name="Ivanov N.V."/>
        </authorList>
    </citation>
    <scope>NUCLEOTIDE SEQUENCE [LARGE SCALE GENOMIC DNA]</scope>
</reference>
<protein>
    <submittedName>
        <fullName evidence="2">Uncharacterized protein LOC142175920</fullName>
    </submittedName>
</protein>
<sequence length="320" mass="35844">MRETYLAVEGRRRSCSGAASPMSVAGDGSGGLGGGRERGGLSAAMTTTLMLALPNFGAEFVIETYACGMGIGAVLMQQGHPLAHMSKLEDPCMTTLVAQAYMENVYKLHGIPQTIISDRDVVFLSKFYQSLFEKPPTHMPYVTYSSLVEEVDKSLQARESTIRLLKHHLQLAQSRMKSHADKERSFREFAMGDMVFVRLQPYRQMSLKGQSYHKMSPKYFGLFLVIKRIGFVAYQLDLPAHAKIHSTLYVSQLKKHIGVGTLVAELLVALSPHGYIVLESESILESRVVPKGSRIVTQFLVKWFNYPREDNTWMDAHSFK</sequence>
<gene>
    <name evidence="2" type="primary">LOC142175920</name>
</gene>
<evidence type="ECO:0000313" key="1">
    <source>
        <dbReference type="Proteomes" id="UP000790787"/>
    </source>
</evidence>
<organism evidence="1 2">
    <name type="scientific">Nicotiana tabacum</name>
    <name type="common">Common tobacco</name>
    <dbReference type="NCBI Taxonomy" id="4097"/>
    <lineage>
        <taxon>Eukaryota</taxon>
        <taxon>Viridiplantae</taxon>
        <taxon>Streptophyta</taxon>
        <taxon>Embryophyta</taxon>
        <taxon>Tracheophyta</taxon>
        <taxon>Spermatophyta</taxon>
        <taxon>Magnoliopsida</taxon>
        <taxon>eudicotyledons</taxon>
        <taxon>Gunneridae</taxon>
        <taxon>Pentapetalae</taxon>
        <taxon>asterids</taxon>
        <taxon>lamiids</taxon>
        <taxon>Solanales</taxon>
        <taxon>Solanaceae</taxon>
        <taxon>Nicotianoideae</taxon>
        <taxon>Nicotianeae</taxon>
        <taxon>Nicotiana</taxon>
    </lineage>
</organism>
<accession>A0AC58TPA4</accession>